<reference evidence="5 6" key="1">
    <citation type="submission" date="2018-06" db="EMBL/GenBank/DDBJ databases">
        <authorList>
            <consortium name="Pathogen Informatics"/>
            <person name="Doyle S."/>
        </authorList>
    </citation>
    <scope>NUCLEOTIDE SEQUENCE [LARGE SCALE GENOMIC DNA]</scope>
    <source>
        <strain evidence="5 6">NCTC7582</strain>
    </source>
</reference>
<feature type="signal peptide" evidence="3">
    <location>
        <begin position="1"/>
        <end position="26"/>
    </location>
</feature>
<dbReference type="PANTHER" id="PTHR10587">
    <property type="entry name" value="GLYCOSYL TRANSFERASE-RELATED"/>
    <property type="match status" value="1"/>
</dbReference>
<dbReference type="Pfam" id="PF08239">
    <property type="entry name" value="SH3_3"/>
    <property type="match status" value="2"/>
</dbReference>
<dbReference type="GO" id="GO:0005975">
    <property type="term" value="P:carbohydrate metabolic process"/>
    <property type="evidence" value="ECO:0007669"/>
    <property type="project" value="InterPro"/>
</dbReference>
<dbReference type="RefSeq" id="WP_112118477.1">
    <property type="nucleotide sequence ID" value="NZ_UAQE01000004.1"/>
</dbReference>
<dbReference type="Gene3D" id="2.30.30.40">
    <property type="entry name" value="SH3 Domains"/>
    <property type="match status" value="3"/>
</dbReference>
<dbReference type="SUPFAM" id="SSF88713">
    <property type="entry name" value="Glycoside hydrolase/deacetylase"/>
    <property type="match status" value="1"/>
</dbReference>
<evidence type="ECO:0000256" key="1">
    <source>
        <dbReference type="ARBA" id="ARBA00022723"/>
    </source>
</evidence>
<dbReference type="EMBL" id="UAQE01000004">
    <property type="protein sequence ID" value="SPU38591.1"/>
    <property type="molecule type" value="Genomic_DNA"/>
</dbReference>
<evidence type="ECO:0000256" key="2">
    <source>
        <dbReference type="ARBA" id="ARBA00022801"/>
    </source>
</evidence>
<dbReference type="CDD" id="cd10954">
    <property type="entry name" value="CE4_CtAXE_like"/>
    <property type="match status" value="1"/>
</dbReference>
<dbReference type="InterPro" id="IPR003646">
    <property type="entry name" value="SH3-like_bac-type"/>
</dbReference>
<keyword evidence="1" id="KW-0479">Metal-binding</keyword>
<evidence type="ECO:0000313" key="5">
    <source>
        <dbReference type="EMBL" id="SPU38591.1"/>
    </source>
</evidence>
<dbReference type="InterPro" id="IPR050248">
    <property type="entry name" value="Polysacc_deacetylase_ArnD"/>
</dbReference>
<dbReference type="AlphaFoldDB" id="A0A2X1B9U1"/>
<evidence type="ECO:0000313" key="6">
    <source>
        <dbReference type="Proteomes" id="UP000251431"/>
    </source>
</evidence>
<dbReference type="STRING" id="1421.A2J09_08900"/>
<dbReference type="GO" id="GO:0016810">
    <property type="term" value="F:hydrolase activity, acting on carbon-nitrogen (but not peptide) bonds"/>
    <property type="evidence" value="ECO:0007669"/>
    <property type="project" value="InterPro"/>
</dbReference>
<feature type="domain" description="NodB homology" evidence="4">
    <location>
        <begin position="239"/>
        <end position="413"/>
    </location>
</feature>
<accession>A0A2X1B9U1</accession>
<dbReference type="InterPro" id="IPR011330">
    <property type="entry name" value="Glyco_hydro/deAcase_b/a-brl"/>
</dbReference>
<dbReference type="Proteomes" id="UP000251431">
    <property type="component" value="Unassembled WGS sequence"/>
</dbReference>
<name>A0A2X1B9U1_9BACI</name>
<dbReference type="PROSITE" id="PS51677">
    <property type="entry name" value="NODB"/>
    <property type="match status" value="1"/>
</dbReference>
<proteinExistence type="predicted"/>
<dbReference type="Gene3D" id="3.20.20.370">
    <property type="entry name" value="Glycoside hydrolase/deacetylase"/>
    <property type="match status" value="1"/>
</dbReference>
<dbReference type="SMART" id="SM00287">
    <property type="entry name" value="SH3b"/>
    <property type="match status" value="3"/>
</dbReference>
<sequence length="420" mass="45699">MKKFLPFAIVLTFMMCILAGQLSVNAEGSVVIHKVVKDTVIFEEASTNSAEIGELSKGSFVSVTKVSKGWTHIQTPEQEGYVTSDALVKLKSEGYLVIQKGGTTLFTAPSQHAQHVGQLYEGRIIYVYGTAPGGWSFVQYGEEIGYVATNALKKPAPTKKKINAVAGAELRLTASPNGEVLGTLPNKTTVQYYITLAGWAYVEAGDLKGYVKASELADIQLIDNKVYNKGVPVAKGAKKRVALTFDDGPDAKVTPQILATLKKYDAKATFFMVGKNVSRNAAIVKQVYEAGHEIGNHTLSHKKLTTLSIAGVKQEVNGTSNAIYAAIGQYPTVFRPPYGATNDQVRSVMTIPSILWSIDTLDWKHHNPDKILAYVKASVKDGSIILMHDIHQTTANGLENVILYLQKQGYEFVTVSEILQ</sequence>
<gene>
    <name evidence="5" type="ORF">NCTC7582_04554</name>
</gene>
<keyword evidence="3" id="KW-0732">Signal</keyword>
<protein>
    <submittedName>
        <fullName evidence="5">Polysaccharide deacetylase</fullName>
    </submittedName>
</protein>
<feature type="chain" id="PRO_5016160643" evidence="3">
    <location>
        <begin position="27"/>
        <end position="420"/>
    </location>
</feature>
<dbReference type="InterPro" id="IPR002509">
    <property type="entry name" value="NODB_dom"/>
</dbReference>
<dbReference type="PANTHER" id="PTHR10587:SF133">
    <property type="entry name" value="CHITIN DEACETYLASE 1-RELATED"/>
    <property type="match status" value="1"/>
</dbReference>
<evidence type="ECO:0000259" key="4">
    <source>
        <dbReference type="PROSITE" id="PS51677"/>
    </source>
</evidence>
<dbReference type="GO" id="GO:0046872">
    <property type="term" value="F:metal ion binding"/>
    <property type="evidence" value="ECO:0007669"/>
    <property type="project" value="UniProtKB-KW"/>
</dbReference>
<dbReference type="Pfam" id="PF01522">
    <property type="entry name" value="Polysacc_deac_1"/>
    <property type="match status" value="1"/>
</dbReference>
<keyword evidence="2" id="KW-0378">Hydrolase</keyword>
<evidence type="ECO:0000256" key="3">
    <source>
        <dbReference type="SAM" id="SignalP"/>
    </source>
</evidence>
<organism evidence="5 6">
    <name type="scientific">Lysinibacillus capsici</name>
    <dbReference type="NCBI Taxonomy" id="2115968"/>
    <lineage>
        <taxon>Bacteria</taxon>
        <taxon>Bacillati</taxon>
        <taxon>Bacillota</taxon>
        <taxon>Bacilli</taxon>
        <taxon>Bacillales</taxon>
        <taxon>Bacillaceae</taxon>
        <taxon>Lysinibacillus</taxon>
    </lineage>
</organism>
<dbReference type="GO" id="GO:0016020">
    <property type="term" value="C:membrane"/>
    <property type="evidence" value="ECO:0007669"/>
    <property type="project" value="TreeGrafter"/>
</dbReference>